<accession>A0A2K1R143</accession>
<keyword evidence="3" id="KW-1185">Reference proteome</keyword>
<protein>
    <submittedName>
        <fullName evidence="2">Uncharacterized protein</fullName>
    </submittedName>
</protein>
<comment type="caution">
    <text evidence="2">The sequence shown here is derived from an EMBL/GenBank/DDBJ whole genome shotgun (WGS) entry which is preliminary data.</text>
</comment>
<evidence type="ECO:0000313" key="2">
    <source>
        <dbReference type="EMBL" id="PNS21019.1"/>
    </source>
</evidence>
<name>A0A2K1R143_9PEZI</name>
<sequence>MKDNPPLPLSPPTAKSAPHSSAAPLRTSKTTHKYGLRSARSPQETPDNPANDPIEEVPRPSSPAQDPPHRPTALVPAGAFDPFGSQRKISHHPTNLREIDPSRPINLVVSYDVGPNDLPSLQKASSEMYYIQRVVSHLSVPIASGLRADVSDDIRRAIRAICTAIGATIIFAGGLGGTMNTVEETVYQRFLAYRGATPATLDQTEPTTLDRWHQIHGIFSDHVQAVRALRDLIAITGGVIDQSGHRLMLGLITRIPDSWTYRVVRAACTQGTEEATIWIYCQMNQDAHIEAFQPIIPTAHLLHVNSWYDLTISPWLTAVPSSAPPAQSAGQTALPQSFLIIPHVQPGASIHSPPMGSTPANAPIATTARVPSMTLTRRRPRPDGPDIQEQQAFHVRSSLRTMANNNHEQAVTLLSSALEDIASVQTNTRTTVDWILNHVPLEQRDSNRYMAMRIDDYNEGYWAGMSDYLESEREEDRMINDMDILD</sequence>
<evidence type="ECO:0000256" key="1">
    <source>
        <dbReference type="SAM" id="MobiDB-lite"/>
    </source>
</evidence>
<reference evidence="2 3" key="1">
    <citation type="submission" date="2017-06" db="EMBL/GenBank/DDBJ databases">
        <title>Draft genome sequence of a variant of Elsinoe murrayae.</title>
        <authorList>
            <person name="Cheng Q."/>
        </authorList>
    </citation>
    <scope>NUCLEOTIDE SEQUENCE [LARGE SCALE GENOMIC DNA]</scope>
    <source>
        <strain evidence="2 3">CQ-2017a</strain>
    </source>
</reference>
<evidence type="ECO:0000313" key="3">
    <source>
        <dbReference type="Proteomes" id="UP000243797"/>
    </source>
</evidence>
<gene>
    <name evidence="2" type="ORF">CAC42_3356</name>
</gene>
<proteinExistence type="predicted"/>
<dbReference type="AlphaFoldDB" id="A0A2K1R143"/>
<dbReference type="Proteomes" id="UP000243797">
    <property type="component" value="Unassembled WGS sequence"/>
</dbReference>
<dbReference type="EMBL" id="NKHZ01000015">
    <property type="protein sequence ID" value="PNS21019.1"/>
    <property type="molecule type" value="Genomic_DNA"/>
</dbReference>
<feature type="region of interest" description="Disordered" evidence="1">
    <location>
        <begin position="1"/>
        <end position="99"/>
    </location>
</feature>
<organism evidence="2 3">
    <name type="scientific">Sphaceloma murrayae</name>
    <dbReference type="NCBI Taxonomy" id="2082308"/>
    <lineage>
        <taxon>Eukaryota</taxon>
        <taxon>Fungi</taxon>
        <taxon>Dikarya</taxon>
        <taxon>Ascomycota</taxon>
        <taxon>Pezizomycotina</taxon>
        <taxon>Dothideomycetes</taxon>
        <taxon>Dothideomycetidae</taxon>
        <taxon>Myriangiales</taxon>
        <taxon>Elsinoaceae</taxon>
        <taxon>Sphaceloma</taxon>
    </lineage>
</organism>
<feature type="compositionally biased region" description="Pro residues" evidence="1">
    <location>
        <begin position="1"/>
        <end position="11"/>
    </location>
</feature>
<dbReference type="InParanoid" id="A0A2K1R143"/>